<dbReference type="EMBL" id="ML213605">
    <property type="protein sequence ID" value="TFK37928.1"/>
    <property type="molecule type" value="Genomic_DNA"/>
</dbReference>
<dbReference type="AlphaFoldDB" id="A0A5C3M197"/>
<dbReference type="OrthoDB" id="5429442at2759"/>
<protein>
    <submittedName>
        <fullName evidence="1">Uncharacterized protein</fullName>
    </submittedName>
</protein>
<evidence type="ECO:0000313" key="1">
    <source>
        <dbReference type="EMBL" id="TFK37928.1"/>
    </source>
</evidence>
<reference evidence="1 2" key="1">
    <citation type="journal article" date="2019" name="Nat. Ecol. Evol.">
        <title>Megaphylogeny resolves global patterns of mushroom evolution.</title>
        <authorList>
            <person name="Varga T."/>
            <person name="Krizsan K."/>
            <person name="Foldi C."/>
            <person name="Dima B."/>
            <person name="Sanchez-Garcia M."/>
            <person name="Sanchez-Ramirez S."/>
            <person name="Szollosi G.J."/>
            <person name="Szarkandi J.G."/>
            <person name="Papp V."/>
            <person name="Albert L."/>
            <person name="Andreopoulos W."/>
            <person name="Angelini C."/>
            <person name="Antonin V."/>
            <person name="Barry K.W."/>
            <person name="Bougher N.L."/>
            <person name="Buchanan P."/>
            <person name="Buyck B."/>
            <person name="Bense V."/>
            <person name="Catcheside P."/>
            <person name="Chovatia M."/>
            <person name="Cooper J."/>
            <person name="Damon W."/>
            <person name="Desjardin D."/>
            <person name="Finy P."/>
            <person name="Geml J."/>
            <person name="Haridas S."/>
            <person name="Hughes K."/>
            <person name="Justo A."/>
            <person name="Karasinski D."/>
            <person name="Kautmanova I."/>
            <person name="Kiss B."/>
            <person name="Kocsube S."/>
            <person name="Kotiranta H."/>
            <person name="LaButti K.M."/>
            <person name="Lechner B.E."/>
            <person name="Liimatainen K."/>
            <person name="Lipzen A."/>
            <person name="Lukacs Z."/>
            <person name="Mihaltcheva S."/>
            <person name="Morgado L.N."/>
            <person name="Niskanen T."/>
            <person name="Noordeloos M.E."/>
            <person name="Ohm R.A."/>
            <person name="Ortiz-Santana B."/>
            <person name="Ovrebo C."/>
            <person name="Racz N."/>
            <person name="Riley R."/>
            <person name="Savchenko A."/>
            <person name="Shiryaev A."/>
            <person name="Soop K."/>
            <person name="Spirin V."/>
            <person name="Szebenyi C."/>
            <person name="Tomsovsky M."/>
            <person name="Tulloss R.E."/>
            <person name="Uehling J."/>
            <person name="Grigoriev I.V."/>
            <person name="Vagvolgyi C."/>
            <person name="Papp T."/>
            <person name="Martin F.M."/>
            <person name="Miettinen O."/>
            <person name="Hibbett D.S."/>
            <person name="Nagy L.G."/>
        </authorList>
    </citation>
    <scope>NUCLEOTIDE SEQUENCE [LARGE SCALE GENOMIC DNA]</scope>
    <source>
        <strain evidence="1 2">CBS 166.37</strain>
    </source>
</reference>
<evidence type="ECO:0000313" key="2">
    <source>
        <dbReference type="Proteomes" id="UP000308652"/>
    </source>
</evidence>
<accession>A0A5C3M197</accession>
<gene>
    <name evidence="1" type="ORF">BDQ12DRAFT_130880</name>
</gene>
<sequence>MSDLAAGRLKGTLQGYNMLTSVTQNAVNRQLKELYNVSESLRKLEIKTRKGTVTMSATLDPCKVQFRMGTSNKSVTFFMYLKTGFFHWFDEDQEKHKTDIKDWILAFGVNLDLRTMEKSPDHVVERLRQSGVGQPGNYTVEQLFLDFTAADLTHYEERLSHLPDLDWDRAKSDQDRYDIADMRAAFTTYMNKYLTVLSSKDQPENHTIGYIPVFKHNKVYPLPTLTPTSLDFQNYPFVSVAGTRPSEGLTGDAGLNLLLYLEMTDHHSSPNLPLSTSANWVIPGPDNRSVDGCAALSRQIFFEGWILPLLNPINRATFIAADKAEFTSLPFKQFKYGFTRVPPSDMDLSFKWVGMEGKNATFQCQKSSFKEDDGTFGKIKVSTNMNNYIHVPAFPSAQNCAINMSGQSLISVEVYAWPHHVVYTGKLNWSGSLILKAIDSEGKLQMHMEPATPITSITADKKTEVIGDWGFLGPDVNDSLKTDLGGIKISDGLANINNLLSGSYPFYFGQGSVFFMKNPVFNEEADLLIELDYKGV</sequence>
<organism evidence="1 2">
    <name type="scientific">Crucibulum laeve</name>
    <dbReference type="NCBI Taxonomy" id="68775"/>
    <lineage>
        <taxon>Eukaryota</taxon>
        <taxon>Fungi</taxon>
        <taxon>Dikarya</taxon>
        <taxon>Basidiomycota</taxon>
        <taxon>Agaricomycotina</taxon>
        <taxon>Agaricomycetes</taxon>
        <taxon>Agaricomycetidae</taxon>
        <taxon>Agaricales</taxon>
        <taxon>Agaricineae</taxon>
        <taxon>Nidulariaceae</taxon>
        <taxon>Crucibulum</taxon>
    </lineage>
</organism>
<keyword evidence="2" id="KW-1185">Reference proteome</keyword>
<dbReference type="Proteomes" id="UP000308652">
    <property type="component" value="Unassembled WGS sequence"/>
</dbReference>
<proteinExistence type="predicted"/>
<name>A0A5C3M197_9AGAR</name>